<evidence type="ECO:0000256" key="1">
    <source>
        <dbReference type="ARBA" id="ARBA00007659"/>
    </source>
</evidence>
<dbReference type="InterPro" id="IPR036223">
    <property type="entry name" value="CAP_C_sf"/>
</dbReference>
<dbReference type="InterPro" id="IPR001837">
    <property type="entry name" value="Adenylate_cyclase-assoc_CAP"/>
</dbReference>
<proteinExistence type="inferred from homology"/>
<reference evidence="4" key="1">
    <citation type="submission" date="2018-10" db="EMBL/GenBank/DDBJ databases">
        <title>Transcriptome assembly of Aceria tosichella (Wheat curl mite) Type 2.</title>
        <authorList>
            <person name="Scully E.D."/>
            <person name="Geib S.M."/>
            <person name="Palmer N.A."/>
            <person name="Gupta A.K."/>
            <person name="Sarath G."/>
            <person name="Tatineni S."/>
        </authorList>
    </citation>
    <scope>NUCLEOTIDE SEQUENCE</scope>
    <source>
        <strain evidence="4">LincolnNE</strain>
    </source>
</reference>
<dbReference type="SMART" id="SM00673">
    <property type="entry name" value="CARP"/>
    <property type="match status" value="2"/>
</dbReference>
<dbReference type="InterPro" id="IPR006599">
    <property type="entry name" value="CARP_motif"/>
</dbReference>
<dbReference type="InterPro" id="IPR016098">
    <property type="entry name" value="CAP/MinC_C"/>
</dbReference>
<accession>A0A6G1SGA1</accession>
<evidence type="ECO:0000313" key="4">
    <source>
        <dbReference type="EMBL" id="MDE49002.1"/>
    </source>
</evidence>
<dbReference type="Pfam" id="PF08603">
    <property type="entry name" value="CAP_C"/>
    <property type="match status" value="1"/>
</dbReference>
<dbReference type="GO" id="GO:0008179">
    <property type="term" value="F:adenylate cyclase binding"/>
    <property type="evidence" value="ECO:0007669"/>
    <property type="project" value="TreeGrafter"/>
</dbReference>
<sequence length="418" mass="46875">MDQVKDSFEVFLQKSQQIGDVVQEMAHLVRDAVQSHWQVVDLASKVKKPSQEDLNNILKSTGSLISKVEEFKQNNRAHTLFNHLASVSESIPALGWVAVSPTPAPYVKEMIDAAQFYTNKVLVAYKDKNKLHVEWAQSWLEFLKNLHTYIRQVHTTGLVWNAKGDDFKPNQSTSAAPPPPPPMSGMPPPPPPPPASTAMQVDGDANARAALLRELNQGTDITKNLKKVNKDDRSLLTPMSERSSRSKSPDPRSTPAMNRVPKFELEGRKWALEYHTGNTQEQFTIQSTEMSQSVNIYRCERIMVIVQGKVNSITVDSCKKLSLVFDDIVSVVEFINCQSIQAQPMSKVPTITIDKTDGFQLFLRKESLDVELISAKSAEINICVIDEKTGDYKEHAIPEQLKTTWKGNQFKTEAMDKA</sequence>
<dbReference type="Gene3D" id="1.25.40.330">
    <property type="entry name" value="Adenylate cyclase-associated CAP, N-terminal domain"/>
    <property type="match status" value="1"/>
</dbReference>
<dbReference type="FunFam" id="1.25.40.330:FF:000001">
    <property type="entry name" value="Adenylyl cyclase-associated protein"/>
    <property type="match status" value="1"/>
</dbReference>
<dbReference type="GO" id="GO:0019933">
    <property type="term" value="P:cAMP-mediated signaling"/>
    <property type="evidence" value="ECO:0007669"/>
    <property type="project" value="TreeGrafter"/>
</dbReference>
<dbReference type="InterPro" id="IPR013912">
    <property type="entry name" value="Adenylate_cyclase-assoc_CAP_C"/>
</dbReference>
<dbReference type="InterPro" id="IPR036222">
    <property type="entry name" value="CAP_N_sf"/>
</dbReference>
<dbReference type="InterPro" id="IPR017901">
    <property type="entry name" value="C-CAP_CF_C-like"/>
</dbReference>
<feature type="region of interest" description="Disordered" evidence="2">
    <location>
        <begin position="162"/>
        <end position="200"/>
    </location>
</feature>
<dbReference type="GO" id="GO:0003779">
    <property type="term" value="F:actin binding"/>
    <property type="evidence" value="ECO:0007669"/>
    <property type="project" value="InterPro"/>
</dbReference>
<dbReference type="EMBL" id="GGYP01004231">
    <property type="protein sequence ID" value="MDE49002.1"/>
    <property type="molecule type" value="Transcribed_RNA"/>
</dbReference>
<evidence type="ECO:0000256" key="2">
    <source>
        <dbReference type="SAM" id="MobiDB-lite"/>
    </source>
</evidence>
<dbReference type="Pfam" id="PF21938">
    <property type="entry name" value="CAP_N"/>
    <property type="match status" value="1"/>
</dbReference>
<dbReference type="GO" id="GO:0005737">
    <property type="term" value="C:cytoplasm"/>
    <property type="evidence" value="ECO:0007669"/>
    <property type="project" value="TreeGrafter"/>
</dbReference>
<name>A0A6G1SGA1_9ACAR</name>
<feature type="compositionally biased region" description="Pro residues" evidence="2">
    <location>
        <begin position="176"/>
        <end position="195"/>
    </location>
</feature>
<dbReference type="Gene3D" id="2.160.20.70">
    <property type="match status" value="1"/>
</dbReference>
<dbReference type="PANTHER" id="PTHR10652:SF0">
    <property type="entry name" value="ADENYLYL CYCLASE-ASSOCIATED PROTEIN"/>
    <property type="match status" value="1"/>
</dbReference>
<organism evidence="4">
    <name type="scientific">Aceria tosichella</name>
    <name type="common">wheat curl mite</name>
    <dbReference type="NCBI Taxonomy" id="561515"/>
    <lineage>
        <taxon>Eukaryota</taxon>
        <taxon>Metazoa</taxon>
        <taxon>Ecdysozoa</taxon>
        <taxon>Arthropoda</taxon>
        <taxon>Chelicerata</taxon>
        <taxon>Arachnida</taxon>
        <taxon>Acari</taxon>
        <taxon>Acariformes</taxon>
        <taxon>Trombidiformes</taxon>
        <taxon>Prostigmata</taxon>
        <taxon>Eupodina</taxon>
        <taxon>Eriophyoidea</taxon>
        <taxon>Eriophyidae</taxon>
        <taxon>Eriophyinae</taxon>
        <taxon>Aceriini</taxon>
        <taxon>Aceria</taxon>
    </lineage>
</organism>
<dbReference type="InterPro" id="IPR028417">
    <property type="entry name" value="CAP_CS_C"/>
</dbReference>
<dbReference type="SUPFAM" id="SSF101278">
    <property type="entry name" value="N-terminal domain of adenylylcyclase associated protein, CAP"/>
    <property type="match status" value="1"/>
</dbReference>
<feature type="region of interest" description="Disordered" evidence="2">
    <location>
        <begin position="222"/>
        <end position="259"/>
    </location>
</feature>
<dbReference type="InterPro" id="IPR053950">
    <property type="entry name" value="CAP_N"/>
</dbReference>
<dbReference type="AlphaFoldDB" id="A0A6G1SGA1"/>
<feature type="domain" description="C-CAP/cofactor C-like" evidence="3">
    <location>
        <begin position="251"/>
        <end position="397"/>
    </location>
</feature>
<dbReference type="GO" id="GO:0000902">
    <property type="term" value="P:cell morphogenesis"/>
    <property type="evidence" value="ECO:0007669"/>
    <property type="project" value="TreeGrafter"/>
</dbReference>
<dbReference type="PROSITE" id="PS01089">
    <property type="entry name" value="CAP_2"/>
    <property type="match status" value="1"/>
</dbReference>
<gene>
    <name evidence="4" type="primary">CAP2</name>
    <name evidence="4" type="ORF">g.16312</name>
</gene>
<dbReference type="SUPFAM" id="SSF69340">
    <property type="entry name" value="C-terminal domain of adenylylcyclase associated protein"/>
    <property type="match status" value="1"/>
</dbReference>
<evidence type="ECO:0000259" key="3">
    <source>
        <dbReference type="PROSITE" id="PS51329"/>
    </source>
</evidence>
<dbReference type="GO" id="GO:0007015">
    <property type="term" value="P:actin filament organization"/>
    <property type="evidence" value="ECO:0007669"/>
    <property type="project" value="TreeGrafter"/>
</dbReference>
<dbReference type="PANTHER" id="PTHR10652">
    <property type="entry name" value="ADENYLYL CYCLASE-ASSOCIATED PROTEIN"/>
    <property type="match status" value="1"/>
</dbReference>
<dbReference type="PROSITE" id="PS51329">
    <property type="entry name" value="C_CAP_COFACTOR_C"/>
    <property type="match status" value="1"/>
</dbReference>
<protein>
    <submittedName>
        <fullName evidence="4">Adenylyl cyclase-associated protein 2</fullName>
    </submittedName>
</protein>
<comment type="similarity">
    <text evidence="1">Belongs to the CAP family.</text>
</comment>